<evidence type="ECO:0000256" key="6">
    <source>
        <dbReference type="ARBA" id="ARBA00022842"/>
    </source>
</evidence>
<comment type="similarity">
    <text evidence="2 10">Belongs to the type IA topoisomerase family.</text>
</comment>
<keyword evidence="4" id="KW-0863">Zinc-finger</keyword>
<dbReference type="GO" id="GO:0003917">
    <property type="term" value="F:DNA topoisomerase type I (single strand cut, ATP-independent) activity"/>
    <property type="evidence" value="ECO:0007669"/>
    <property type="project" value="UniProtKB-UniRule"/>
</dbReference>
<feature type="active site" description="O-(5'-phospho-DNA)-tyrosine intermediate" evidence="10">
    <location>
        <position position="304"/>
    </location>
</feature>
<evidence type="ECO:0000256" key="4">
    <source>
        <dbReference type="ARBA" id="ARBA00022771"/>
    </source>
</evidence>
<evidence type="ECO:0000256" key="5">
    <source>
        <dbReference type="ARBA" id="ARBA00022833"/>
    </source>
</evidence>
<dbReference type="InterPro" id="IPR034149">
    <property type="entry name" value="TOPRIM_TopoI"/>
</dbReference>
<dbReference type="InterPro" id="IPR006171">
    <property type="entry name" value="TOPRIM_dom"/>
</dbReference>
<dbReference type="InterPro" id="IPR013826">
    <property type="entry name" value="Topo_IA_cen_sub3"/>
</dbReference>
<keyword evidence="6" id="KW-0460">Magnesium</keyword>
<feature type="domain" description="Topo IA-type catalytic" evidence="12">
    <location>
        <begin position="134"/>
        <end position="560"/>
    </location>
</feature>
<dbReference type="EMBL" id="META01000006">
    <property type="protein sequence ID" value="OGB74011.1"/>
    <property type="molecule type" value="Genomic_DNA"/>
</dbReference>
<feature type="site" description="Interaction with DNA" evidence="10">
    <location>
        <position position="492"/>
    </location>
</feature>
<dbReference type="InterPro" id="IPR003601">
    <property type="entry name" value="Topo_IA_2"/>
</dbReference>
<evidence type="ECO:0000256" key="3">
    <source>
        <dbReference type="ARBA" id="ARBA00022723"/>
    </source>
</evidence>
<dbReference type="InterPro" id="IPR013498">
    <property type="entry name" value="Topo_IA_Znf"/>
</dbReference>
<dbReference type="PANTHER" id="PTHR42785">
    <property type="entry name" value="DNA TOPOISOMERASE, TYPE IA, CORE"/>
    <property type="match status" value="1"/>
</dbReference>
<dbReference type="InterPro" id="IPR028612">
    <property type="entry name" value="Topoisom_1_IA"/>
</dbReference>
<dbReference type="InterPro" id="IPR023406">
    <property type="entry name" value="Topo_IA_AS"/>
</dbReference>
<feature type="site" description="Interaction with DNA" evidence="10">
    <location>
        <position position="144"/>
    </location>
</feature>
<comment type="caution">
    <text evidence="13">The sequence shown here is derived from an EMBL/GenBank/DDBJ whole genome shotgun (WGS) entry which is preliminary data.</text>
</comment>
<keyword evidence="9 10" id="KW-0413">Isomerase</keyword>
<feature type="region of interest" description="Interaction with DNA" evidence="10">
    <location>
        <begin position="168"/>
        <end position="173"/>
    </location>
</feature>
<evidence type="ECO:0000256" key="9">
    <source>
        <dbReference type="ARBA" id="ARBA00023235"/>
    </source>
</evidence>
<dbReference type="Proteomes" id="UP000176651">
    <property type="component" value="Unassembled WGS sequence"/>
</dbReference>
<evidence type="ECO:0000256" key="8">
    <source>
        <dbReference type="ARBA" id="ARBA00023125"/>
    </source>
</evidence>
<dbReference type="SUPFAM" id="SSF57783">
    <property type="entry name" value="Zinc beta-ribbon"/>
    <property type="match status" value="1"/>
</dbReference>
<dbReference type="Pfam" id="PF01396">
    <property type="entry name" value="Zn_ribbon_Top1"/>
    <property type="match status" value="2"/>
</dbReference>
<dbReference type="InterPro" id="IPR013824">
    <property type="entry name" value="Topo_IA_cen_sub1"/>
</dbReference>
<dbReference type="Gene3D" id="1.10.460.10">
    <property type="entry name" value="Topoisomerase I, domain 2"/>
    <property type="match status" value="1"/>
</dbReference>
<dbReference type="SUPFAM" id="SSF56712">
    <property type="entry name" value="Prokaryotic type I DNA topoisomerase"/>
    <property type="match status" value="1"/>
</dbReference>
<evidence type="ECO:0000256" key="7">
    <source>
        <dbReference type="ARBA" id="ARBA00023029"/>
    </source>
</evidence>
<dbReference type="PROSITE" id="PS50880">
    <property type="entry name" value="TOPRIM"/>
    <property type="match status" value="1"/>
</dbReference>
<dbReference type="AlphaFoldDB" id="A0A1F4NRF8"/>
<dbReference type="PROSITE" id="PS52039">
    <property type="entry name" value="TOPO_IA_2"/>
    <property type="match status" value="1"/>
</dbReference>
<evidence type="ECO:0000256" key="2">
    <source>
        <dbReference type="ARBA" id="ARBA00009446"/>
    </source>
</evidence>
<feature type="domain" description="Toprim" evidence="11">
    <location>
        <begin position="8"/>
        <end position="118"/>
    </location>
</feature>
<dbReference type="Gene3D" id="3.40.50.140">
    <property type="match status" value="1"/>
</dbReference>
<evidence type="ECO:0000313" key="13">
    <source>
        <dbReference type="EMBL" id="OGB74011.1"/>
    </source>
</evidence>
<comment type="catalytic activity">
    <reaction evidence="1 10">
        <text>ATP-independent breakage of single-stranded DNA, followed by passage and rejoining.</text>
        <dbReference type="EC" id="5.6.2.1"/>
    </reaction>
</comment>
<keyword evidence="7 10" id="KW-0799">Topoisomerase</keyword>
<name>A0A1F4NRF8_UNCK3</name>
<comment type="subunit">
    <text evidence="10">Monomer.</text>
</comment>
<evidence type="ECO:0000259" key="12">
    <source>
        <dbReference type="PROSITE" id="PS52039"/>
    </source>
</evidence>
<sequence>MLVAKSRSALVVVESPTKAKTIGRILGTNYTVESSLGHLRDLPKAKLGVDVDNNFVPEYVIPTKSRKVATKLKKLYEQSSELILATDEDREGEAIGWHVAQVLEVPPGSAKRIVFHEITDEALKEAIQNPRRVDINLVNAQQARRVLDRLVGYKLSPLLWKKIFRGLSAGRVQSVAVRLIVERERERQAFKPQEYWKIRATYLTHDQKQFEAELSKIDGRAAVVSAKPAADRVITELRGSKSQVADIEESRKIRRPSPPFTTSTLQQQAGIQLGFSVKKTMTIAQQLYEGVTLGSAGEVGLITYMRTDSTYVTLRAIEETRRVIADKYGDKFAPSAPRFYKTKSKGAQEAHEAIRPTSSQRTPAGVKAFLSADQLKLYQLIWERAVASQMADAVIDQVDVEITSSNKTLMAQGVSVAFPGFLSALSKNLVAEQTLPPLAVGQELKIKSIDSQQKFTEPLPRYTEPTLVKALEKLGVGRPSTYAPTITTIMARGYVKREKKQLVPQEVGMTVNDFLVEHFPDIVDAKFTAQMEDDLDRIALGRMQWEKVVGEFYGPFAAKLADKEAHVKKQDLDEKTDEICDKCGAPMVIRMGRFGKFLACSRFPECKHTKSLNHPSKPLMPCPKCQRGEVVTKRTKRGKLFYGCNNYPKCDFATWDEPVPQRCPTCGGVMVISKRKKVPTCKECGFEDKAIKE</sequence>
<proteinExistence type="inferred from homology"/>
<dbReference type="PROSITE" id="PS00396">
    <property type="entry name" value="TOPO_IA_1"/>
    <property type="match status" value="1"/>
</dbReference>
<dbReference type="Gene3D" id="2.70.20.10">
    <property type="entry name" value="Topoisomerase I, domain 3"/>
    <property type="match status" value="1"/>
</dbReference>
<protein>
    <recommendedName>
        <fullName evidence="10">DNA topoisomerase 1</fullName>
        <ecNumber evidence="10">5.6.2.1</ecNumber>
    </recommendedName>
    <alternativeName>
        <fullName evidence="10">DNA topoisomerase I</fullName>
    </alternativeName>
</protein>
<dbReference type="GO" id="GO:0005694">
    <property type="term" value="C:chromosome"/>
    <property type="evidence" value="ECO:0007669"/>
    <property type="project" value="InterPro"/>
</dbReference>
<keyword evidence="5" id="KW-0862">Zinc</keyword>
<dbReference type="Gene3D" id="1.10.290.10">
    <property type="entry name" value="Topoisomerase I, domain 4"/>
    <property type="match status" value="1"/>
</dbReference>
<dbReference type="GO" id="GO:0003677">
    <property type="term" value="F:DNA binding"/>
    <property type="evidence" value="ECO:0007669"/>
    <property type="project" value="UniProtKB-KW"/>
</dbReference>
<feature type="site" description="Interaction with DNA" evidence="10">
    <location>
        <position position="38"/>
    </location>
</feature>
<dbReference type="SMART" id="SM00436">
    <property type="entry name" value="TOP1Bc"/>
    <property type="match status" value="1"/>
</dbReference>
<feature type="site" description="Interaction with DNA" evidence="10">
    <location>
        <position position="145"/>
    </location>
</feature>
<dbReference type="PRINTS" id="PR00417">
    <property type="entry name" value="PRTPISMRASEI"/>
</dbReference>
<evidence type="ECO:0000256" key="10">
    <source>
        <dbReference type="HAMAP-Rule" id="MF_00952"/>
    </source>
</evidence>
<gene>
    <name evidence="10" type="primary">topA</name>
    <name evidence="13" type="ORF">A2V68_01425</name>
</gene>
<dbReference type="InterPro" id="IPR013497">
    <property type="entry name" value="Topo_IA_cen"/>
</dbReference>
<dbReference type="STRING" id="1798535.A2V68_01425"/>
<accession>A0A1F4NRF8</accession>
<dbReference type="GO" id="GO:0006265">
    <property type="term" value="P:DNA topological change"/>
    <property type="evidence" value="ECO:0007669"/>
    <property type="project" value="UniProtKB-UniRule"/>
</dbReference>
<evidence type="ECO:0000256" key="1">
    <source>
        <dbReference type="ARBA" id="ARBA00000213"/>
    </source>
</evidence>
<dbReference type="SMART" id="SM00493">
    <property type="entry name" value="TOPRIM"/>
    <property type="match status" value="1"/>
</dbReference>
<evidence type="ECO:0000259" key="11">
    <source>
        <dbReference type="PROSITE" id="PS50880"/>
    </source>
</evidence>
<feature type="site" description="Interaction with DNA" evidence="10">
    <location>
        <position position="153"/>
    </location>
</feature>
<dbReference type="HAMAP" id="MF_00952">
    <property type="entry name" value="Topoisom_1_prok"/>
    <property type="match status" value="1"/>
</dbReference>
<organism evidence="13 14">
    <name type="scientific">candidate division Kazan bacterium RBG_13_50_9</name>
    <dbReference type="NCBI Taxonomy" id="1798535"/>
    <lineage>
        <taxon>Bacteria</taxon>
        <taxon>Bacteria division Kazan-3B-28</taxon>
    </lineage>
</organism>
<feature type="site" description="Interaction with DNA" evidence="10">
    <location>
        <position position="148"/>
    </location>
</feature>
<comment type="function">
    <text evidence="10">Releases the supercoiling and torsional tension of DNA, which is introduced during the DNA replication and transcription, by transiently cleaving and rejoining one strand of the DNA duplex. Introduces a single-strand break via transesterification at a target site in duplex DNA. The scissile phosphodiester is attacked by the catalytic tyrosine of the enzyme, resulting in the formation of a DNA-(5'-phosphotyrosyl)-enzyme intermediate and the expulsion of a 3'-OH DNA strand. The free DNA strand then undergoes passage around the unbroken strand, thus removing DNA supercoils. Finally, in the religation step, the DNA 3'-OH attacks the covalent intermediate to expel the active-site tyrosine and restore the DNA phosphodiester backbone.</text>
</comment>
<dbReference type="Pfam" id="PF01751">
    <property type="entry name" value="Toprim"/>
    <property type="match status" value="1"/>
</dbReference>
<evidence type="ECO:0000313" key="14">
    <source>
        <dbReference type="Proteomes" id="UP000176651"/>
    </source>
</evidence>
<dbReference type="CDD" id="cd00186">
    <property type="entry name" value="TOP1Ac"/>
    <property type="match status" value="1"/>
</dbReference>
<dbReference type="InterPro" id="IPR005733">
    <property type="entry name" value="TopoI_bac-type"/>
</dbReference>
<feature type="site" description="Interaction with DNA" evidence="10">
    <location>
        <position position="160"/>
    </location>
</feature>
<dbReference type="InterPro" id="IPR000380">
    <property type="entry name" value="Topo_IA"/>
</dbReference>
<dbReference type="PANTHER" id="PTHR42785:SF1">
    <property type="entry name" value="DNA TOPOISOMERASE"/>
    <property type="match status" value="1"/>
</dbReference>
<feature type="site" description="Interaction with DNA" evidence="10">
    <location>
        <position position="306"/>
    </location>
</feature>
<dbReference type="InterPro" id="IPR003602">
    <property type="entry name" value="Topo_IA_DNA-bd_dom"/>
</dbReference>
<keyword evidence="8 10" id="KW-0238">DNA-binding</keyword>
<reference evidence="13 14" key="1">
    <citation type="journal article" date="2016" name="Nat. Commun.">
        <title>Thousands of microbial genomes shed light on interconnected biogeochemical processes in an aquifer system.</title>
        <authorList>
            <person name="Anantharaman K."/>
            <person name="Brown C.T."/>
            <person name="Hug L.A."/>
            <person name="Sharon I."/>
            <person name="Castelle C.J."/>
            <person name="Probst A.J."/>
            <person name="Thomas B.C."/>
            <person name="Singh A."/>
            <person name="Wilkins M.J."/>
            <person name="Karaoz U."/>
            <person name="Brodie E.L."/>
            <person name="Williams K.H."/>
            <person name="Hubbard S.S."/>
            <person name="Banfield J.F."/>
        </authorList>
    </citation>
    <scope>NUCLEOTIDE SEQUENCE [LARGE SCALE GENOMIC DNA]</scope>
</reference>
<dbReference type="CDD" id="cd03363">
    <property type="entry name" value="TOPRIM_TopoIA_TopoI"/>
    <property type="match status" value="1"/>
</dbReference>
<dbReference type="Pfam" id="PF01131">
    <property type="entry name" value="Topoisom_bac"/>
    <property type="match status" value="1"/>
</dbReference>
<keyword evidence="3" id="KW-0479">Metal-binding</keyword>
<dbReference type="NCBIfam" id="TIGR01051">
    <property type="entry name" value="topA_bact"/>
    <property type="match status" value="1"/>
</dbReference>
<dbReference type="GO" id="GO:0008270">
    <property type="term" value="F:zinc ion binding"/>
    <property type="evidence" value="ECO:0007669"/>
    <property type="project" value="UniProtKB-KW"/>
</dbReference>
<dbReference type="InterPro" id="IPR013825">
    <property type="entry name" value="Topo_IA_cen_sub2"/>
</dbReference>
<dbReference type="SMART" id="SM00437">
    <property type="entry name" value="TOP1Ac"/>
    <property type="match status" value="1"/>
</dbReference>
<dbReference type="InterPro" id="IPR023405">
    <property type="entry name" value="Topo_IA_core_domain"/>
</dbReference>
<dbReference type="Gene3D" id="3.30.65.10">
    <property type="entry name" value="Bacterial Topoisomerase I, domain 1"/>
    <property type="match status" value="2"/>
</dbReference>
<dbReference type="EC" id="5.6.2.1" evidence="10"/>